<comment type="caution">
    <text evidence="1">The sequence shown here is derived from an EMBL/GenBank/DDBJ whole genome shotgun (WGS) entry which is preliminary data.</text>
</comment>
<keyword evidence="2" id="KW-1185">Reference proteome</keyword>
<proteinExistence type="predicted"/>
<sequence length="47" mass="5076">MASWLELLFNIIGYGGFVVIASRHHAPESVDLRERHGDAPGVDGDGL</sequence>
<name>A0ABX2C785_9BRAD</name>
<gene>
    <name evidence="1" type="ORF">HL667_03865</name>
</gene>
<dbReference type="EMBL" id="JABFDN010000001">
    <property type="protein sequence ID" value="NPU64124.1"/>
    <property type="molecule type" value="Genomic_DNA"/>
</dbReference>
<evidence type="ECO:0000313" key="2">
    <source>
        <dbReference type="Proteomes" id="UP000886476"/>
    </source>
</evidence>
<evidence type="ECO:0000313" key="1">
    <source>
        <dbReference type="EMBL" id="NPU64124.1"/>
    </source>
</evidence>
<reference evidence="1" key="1">
    <citation type="submission" date="2020-05" db="EMBL/GenBank/DDBJ databases">
        <title>Nod-independent and nitrogen-fixing Bradyrhizobium aeschynomene sp. nov. isolated from nodules of Aeschynomene indica.</title>
        <authorList>
            <person name="Zhang Z."/>
        </authorList>
    </citation>
    <scope>NUCLEOTIDE SEQUENCE</scope>
    <source>
        <strain evidence="1">83012</strain>
    </source>
</reference>
<dbReference type="RefSeq" id="WP_172109119.1">
    <property type="nucleotide sequence ID" value="NZ_JABFDN010000001.1"/>
</dbReference>
<accession>A0ABX2C785</accession>
<dbReference type="Proteomes" id="UP000886476">
    <property type="component" value="Unassembled WGS sequence"/>
</dbReference>
<protein>
    <submittedName>
        <fullName evidence="1">Uncharacterized protein</fullName>
    </submittedName>
</protein>
<organism evidence="1 2">
    <name type="scientific">Bradyrhizobium aeschynomenes</name>
    <dbReference type="NCBI Taxonomy" id="2734909"/>
    <lineage>
        <taxon>Bacteria</taxon>
        <taxon>Pseudomonadati</taxon>
        <taxon>Pseudomonadota</taxon>
        <taxon>Alphaproteobacteria</taxon>
        <taxon>Hyphomicrobiales</taxon>
        <taxon>Nitrobacteraceae</taxon>
        <taxon>Bradyrhizobium</taxon>
    </lineage>
</organism>